<feature type="transmembrane region" description="Helical" evidence="2">
    <location>
        <begin position="69"/>
        <end position="95"/>
    </location>
</feature>
<dbReference type="PANTHER" id="PTHR35335">
    <property type="entry name" value="UPF0716 PROTEIN FXSA"/>
    <property type="match status" value="1"/>
</dbReference>
<dbReference type="AlphaFoldDB" id="M1MXI0"/>
<feature type="transmembrane region" description="Helical" evidence="2">
    <location>
        <begin position="26"/>
        <end position="48"/>
    </location>
</feature>
<dbReference type="HOGENOM" id="CLU_085083_3_0_11"/>
<dbReference type="GO" id="GO:0016020">
    <property type="term" value="C:membrane"/>
    <property type="evidence" value="ECO:0007669"/>
    <property type="project" value="InterPro"/>
</dbReference>
<dbReference type="RefSeq" id="WP_015400873.1">
    <property type="nucleotide sequence ID" value="NC_020302.1"/>
</dbReference>
<dbReference type="Proteomes" id="UP000011723">
    <property type="component" value="Chromosome"/>
</dbReference>
<dbReference type="EMBL" id="CP003697">
    <property type="protein sequence ID" value="AGF72454.1"/>
    <property type="molecule type" value="Genomic_DNA"/>
</dbReference>
<dbReference type="NCBIfam" id="NF008528">
    <property type="entry name" value="PRK11463.1-2"/>
    <property type="match status" value="1"/>
</dbReference>
<dbReference type="STRING" id="1121362.A605_07260"/>
<evidence type="ECO:0000313" key="4">
    <source>
        <dbReference type="Proteomes" id="UP000011723"/>
    </source>
</evidence>
<dbReference type="PATRIC" id="fig|1121362.3.peg.1465"/>
<dbReference type="OrthoDB" id="4422778at2"/>
<dbReference type="Pfam" id="PF04186">
    <property type="entry name" value="FxsA"/>
    <property type="match status" value="1"/>
</dbReference>
<dbReference type="KEGG" id="chn:A605_07260"/>
<proteinExistence type="predicted"/>
<evidence type="ECO:0000256" key="2">
    <source>
        <dbReference type="SAM" id="Phobius"/>
    </source>
</evidence>
<dbReference type="PANTHER" id="PTHR35335:SF1">
    <property type="entry name" value="UPF0716 PROTEIN FXSA"/>
    <property type="match status" value="1"/>
</dbReference>
<keyword evidence="2" id="KW-0472">Membrane</keyword>
<keyword evidence="2" id="KW-1133">Transmembrane helix</keyword>
<keyword evidence="2" id="KW-0812">Transmembrane</keyword>
<organism evidence="3 4">
    <name type="scientific">Corynebacterium halotolerans YIM 70093 = DSM 44683</name>
    <dbReference type="NCBI Taxonomy" id="1121362"/>
    <lineage>
        <taxon>Bacteria</taxon>
        <taxon>Bacillati</taxon>
        <taxon>Actinomycetota</taxon>
        <taxon>Actinomycetes</taxon>
        <taxon>Mycobacteriales</taxon>
        <taxon>Corynebacteriaceae</taxon>
        <taxon>Corynebacterium</taxon>
    </lineage>
</organism>
<reference evidence="3 4" key="1">
    <citation type="journal article" date="2012" name="Stand. Genomic Sci.">
        <title>Genome sequence of the halotolerant bacterium Corynebacterium halotolerans type strain YIM 70093(T) (= DSM 44683(T)).</title>
        <authorList>
            <person name="Ruckert C."/>
            <person name="Albersmeier A."/>
            <person name="Al-Dilaimi A."/>
            <person name="Niehaus K."/>
            <person name="Szczepanowski R."/>
            <person name="Kalinowski J."/>
        </authorList>
    </citation>
    <scope>NUCLEOTIDE SEQUENCE [LARGE SCALE GENOMIC DNA]</scope>
    <source>
        <strain evidence="3">YIM 70093</strain>
    </source>
</reference>
<evidence type="ECO:0000313" key="3">
    <source>
        <dbReference type="EMBL" id="AGF72454.1"/>
    </source>
</evidence>
<name>M1MXI0_9CORY</name>
<dbReference type="eggNOG" id="COG3030">
    <property type="taxonomic scope" value="Bacteria"/>
</dbReference>
<sequence>MPFLLALPYLLIEALTFWAVASWIGVGWALLALFGAMILGAALTGVEMRRVGRLAAAKRLSPGRVAGDYGLLTAGGILSGIPGFATSVLGLLLILPPTRALVRAGLAAKLKSMVEDLGVRSFEATSAYRPRTEYGTFGGFGAGGDGTGASGAGPERPDSVVIDEDEIRDWTRDVRPENFGGGEDGDRK</sequence>
<feature type="region of interest" description="Disordered" evidence="1">
    <location>
        <begin position="143"/>
        <end position="188"/>
    </location>
</feature>
<keyword evidence="4" id="KW-1185">Reference proteome</keyword>
<evidence type="ECO:0000256" key="1">
    <source>
        <dbReference type="SAM" id="MobiDB-lite"/>
    </source>
</evidence>
<accession>M1MXI0</accession>
<gene>
    <name evidence="3" type="primary">fxsA</name>
    <name evidence="3" type="ORF">A605_07260</name>
</gene>
<dbReference type="InterPro" id="IPR007313">
    <property type="entry name" value="FxsA"/>
</dbReference>
<protein>
    <submittedName>
        <fullName evidence="3">Phage T7 F exclusion suppressor FxsA</fullName>
    </submittedName>
</protein>